<accession>A0A194XUC3</accession>
<name>A0A194XUC3_MOLSC</name>
<gene>
    <name evidence="2" type="ORF">LY89DRAFT_7182</name>
</gene>
<dbReference type="Proteomes" id="UP000070700">
    <property type="component" value="Unassembled WGS sequence"/>
</dbReference>
<proteinExistence type="predicted"/>
<dbReference type="AlphaFoldDB" id="A0A194XUC3"/>
<protein>
    <submittedName>
        <fullName evidence="2">Uncharacterized protein</fullName>
    </submittedName>
</protein>
<evidence type="ECO:0000256" key="1">
    <source>
        <dbReference type="SAM" id="MobiDB-lite"/>
    </source>
</evidence>
<dbReference type="OrthoDB" id="3562278at2759"/>
<dbReference type="RefSeq" id="XP_018078275.1">
    <property type="nucleotide sequence ID" value="XM_018218400.1"/>
</dbReference>
<feature type="compositionally biased region" description="Low complexity" evidence="1">
    <location>
        <begin position="61"/>
        <end position="70"/>
    </location>
</feature>
<dbReference type="EMBL" id="KQ947404">
    <property type="protein sequence ID" value="KUJ23920.1"/>
    <property type="molecule type" value="Genomic_DNA"/>
</dbReference>
<feature type="compositionally biased region" description="Low complexity" evidence="1">
    <location>
        <begin position="23"/>
        <end position="40"/>
    </location>
</feature>
<dbReference type="InParanoid" id="A0A194XUC3"/>
<organism evidence="2 3">
    <name type="scientific">Mollisia scopiformis</name>
    <name type="common">Conifer needle endophyte fungus</name>
    <name type="synonym">Phialocephala scopiformis</name>
    <dbReference type="NCBI Taxonomy" id="149040"/>
    <lineage>
        <taxon>Eukaryota</taxon>
        <taxon>Fungi</taxon>
        <taxon>Dikarya</taxon>
        <taxon>Ascomycota</taxon>
        <taxon>Pezizomycotina</taxon>
        <taxon>Leotiomycetes</taxon>
        <taxon>Helotiales</taxon>
        <taxon>Mollisiaceae</taxon>
        <taxon>Mollisia</taxon>
    </lineage>
</organism>
<keyword evidence="3" id="KW-1185">Reference proteome</keyword>
<reference evidence="2 3" key="1">
    <citation type="submission" date="2015-10" db="EMBL/GenBank/DDBJ databases">
        <title>Full genome of DAOMC 229536 Phialocephala scopiformis, a fungal endophyte of spruce producing the potent anti-insectan compound rugulosin.</title>
        <authorList>
            <consortium name="DOE Joint Genome Institute"/>
            <person name="Walker A.K."/>
            <person name="Frasz S.L."/>
            <person name="Seifert K.A."/>
            <person name="Miller J.D."/>
            <person name="Mondo S.J."/>
            <person name="Labutti K."/>
            <person name="Lipzen A."/>
            <person name="Dockter R."/>
            <person name="Kennedy M."/>
            <person name="Grigoriev I.V."/>
            <person name="Spatafora J.W."/>
        </authorList>
    </citation>
    <scope>NUCLEOTIDE SEQUENCE [LARGE SCALE GENOMIC DNA]</scope>
    <source>
        <strain evidence="2 3">CBS 120377</strain>
    </source>
</reference>
<feature type="region of interest" description="Disordered" evidence="1">
    <location>
        <begin position="1"/>
        <end position="100"/>
    </location>
</feature>
<evidence type="ECO:0000313" key="3">
    <source>
        <dbReference type="Proteomes" id="UP000070700"/>
    </source>
</evidence>
<dbReference type="KEGG" id="psco:LY89DRAFT_7182"/>
<dbReference type="GeneID" id="28828126"/>
<feature type="compositionally biased region" description="Basic and acidic residues" evidence="1">
    <location>
        <begin position="83"/>
        <end position="95"/>
    </location>
</feature>
<sequence>MCGSADNNPTPPPRRVITALLDSSSSQPRPRTSTRPSTSTGRHRPQSSRTGRDRPQSTHQRPSSSFARPSSSRRQKHAPKTSGGERHTSSYRDKSQFPLIPEYPEDRTIIRRITNLATLIDQHAEFYYPHNARIQGGDTELDNLETRHAAIRRHIARGIVASIIEEDSSDISEVANHIATQLADYADPNTEDARNAHIQELCKLGDELRVLIESHPSSWIFGSWADSELGFIVMFPAVSKDGDQVIARQIFRTG</sequence>
<evidence type="ECO:0000313" key="2">
    <source>
        <dbReference type="EMBL" id="KUJ23920.1"/>
    </source>
</evidence>